<reference evidence="1 2" key="1">
    <citation type="journal article" date="2014" name="Proc. Natl. Acad. Sci. U.S.A.">
        <title>Trajectory and genomic determinants of fungal-pathogen speciation and host adaptation.</title>
        <authorList>
            <person name="Hu X."/>
            <person name="Xiao G."/>
            <person name="Zheng P."/>
            <person name="Shang Y."/>
            <person name="Su Y."/>
            <person name="Zhang X."/>
            <person name="Liu X."/>
            <person name="Zhan S."/>
            <person name="St Leger R.J."/>
            <person name="Wang C."/>
        </authorList>
    </citation>
    <scope>NUCLEOTIDE SEQUENCE [LARGE SCALE GENOMIC DNA]</scope>
    <source>
        <strain evidence="1 2">ARSEF 549</strain>
    </source>
</reference>
<dbReference type="Proteomes" id="UP000031186">
    <property type="component" value="Unassembled WGS sequence"/>
</dbReference>
<name>A0A0B4EMA1_METAF</name>
<comment type="caution">
    <text evidence="1">The sequence shown here is derived from an EMBL/GenBank/DDBJ whole genome shotgun (WGS) entry which is preliminary data.</text>
</comment>
<proteinExistence type="predicted"/>
<evidence type="ECO:0000313" key="2">
    <source>
        <dbReference type="Proteomes" id="UP000031186"/>
    </source>
</evidence>
<gene>
    <name evidence="1" type="ORF">MAN_10718</name>
</gene>
<evidence type="ECO:0000313" key="1">
    <source>
        <dbReference type="EMBL" id="KID59413.1"/>
    </source>
</evidence>
<sequence>MSVHERHWRRAIKLWIDIHTLSATNPLRRVTSRIEKFYPTRKSPFHQVAHRLKDIPVDEVENINPFPLAP</sequence>
<keyword evidence="2" id="KW-1185">Reference proteome</keyword>
<dbReference type="VEuPathDB" id="FungiDB:MAN_10718"/>
<dbReference type="EMBL" id="AZNF01000029">
    <property type="protein sequence ID" value="KID59413.1"/>
    <property type="molecule type" value="Genomic_DNA"/>
</dbReference>
<accession>A0A0B4EMA1</accession>
<dbReference type="HOGENOM" id="CLU_2758315_0_0_1"/>
<dbReference type="AlphaFoldDB" id="A0A0B4EMA1"/>
<feature type="non-terminal residue" evidence="1">
    <location>
        <position position="1"/>
    </location>
</feature>
<protein>
    <submittedName>
        <fullName evidence="1">Uncharacterized protein</fullName>
    </submittedName>
</protein>
<organism evidence="1 2">
    <name type="scientific">Metarhizium anisopliae (strain ARSEF 549)</name>
    <dbReference type="NCBI Taxonomy" id="3151832"/>
    <lineage>
        <taxon>Eukaryota</taxon>
        <taxon>Fungi</taxon>
        <taxon>Dikarya</taxon>
        <taxon>Ascomycota</taxon>
        <taxon>Pezizomycotina</taxon>
        <taxon>Sordariomycetes</taxon>
        <taxon>Hypocreomycetidae</taxon>
        <taxon>Hypocreales</taxon>
        <taxon>Clavicipitaceae</taxon>
        <taxon>Metarhizium</taxon>
    </lineage>
</organism>